<organism evidence="1 2">
    <name type="scientific">Ditylenchus destructor</name>
    <dbReference type="NCBI Taxonomy" id="166010"/>
    <lineage>
        <taxon>Eukaryota</taxon>
        <taxon>Metazoa</taxon>
        <taxon>Ecdysozoa</taxon>
        <taxon>Nematoda</taxon>
        <taxon>Chromadorea</taxon>
        <taxon>Rhabditida</taxon>
        <taxon>Tylenchina</taxon>
        <taxon>Tylenchomorpha</taxon>
        <taxon>Sphaerularioidea</taxon>
        <taxon>Anguinidae</taxon>
        <taxon>Anguininae</taxon>
        <taxon>Ditylenchus</taxon>
    </lineage>
</organism>
<dbReference type="Gene3D" id="1.20.1280.50">
    <property type="match status" value="1"/>
</dbReference>
<reference evidence="1" key="1">
    <citation type="submission" date="2022-01" db="EMBL/GenBank/DDBJ databases">
        <title>Genome Sequence Resource for Two Populations of Ditylenchus destructor, the Migratory Endoparasitic Phytonematode.</title>
        <authorList>
            <person name="Zhang H."/>
            <person name="Lin R."/>
            <person name="Xie B."/>
        </authorList>
    </citation>
    <scope>NUCLEOTIDE SEQUENCE</scope>
    <source>
        <strain evidence="1">BazhouSP</strain>
    </source>
</reference>
<comment type="caution">
    <text evidence="1">The sequence shown here is derived from an EMBL/GenBank/DDBJ whole genome shotgun (WGS) entry which is preliminary data.</text>
</comment>
<keyword evidence="2" id="KW-1185">Reference proteome</keyword>
<dbReference type="SUPFAM" id="SSF52047">
    <property type="entry name" value="RNI-like"/>
    <property type="match status" value="1"/>
</dbReference>
<protein>
    <submittedName>
        <fullName evidence="1">F-box domain containing protein</fullName>
    </submittedName>
</protein>
<proteinExistence type="predicted"/>
<dbReference type="Gene3D" id="3.80.10.10">
    <property type="entry name" value="Ribonuclease Inhibitor"/>
    <property type="match status" value="1"/>
</dbReference>
<gene>
    <name evidence="1" type="ORF">DdX_15565</name>
</gene>
<evidence type="ECO:0000313" key="1">
    <source>
        <dbReference type="EMBL" id="KAI1702298.1"/>
    </source>
</evidence>
<dbReference type="Proteomes" id="UP001201812">
    <property type="component" value="Unassembled WGS sequence"/>
</dbReference>
<accession>A0AAD4QUM9</accession>
<name>A0AAD4QUM9_9BILA</name>
<dbReference type="InterPro" id="IPR032675">
    <property type="entry name" value="LRR_dom_sf"/>
</dbReference>
<dbReference type="EMBL" id="JAKKPZ010000101">
    <property type="protein sequence ID" value="KAI1702298.1"/>
    <property type="molecule type" value="Genomic_DNA"/>
</dbReference>
<evidence type="ECO:0000313" key="2">
    <source>
        <dbReference type="Proteomes" id="UP001201812"/>
    </source>
</evidence>
<dbReference type="AlphaFoldDB" id="A0AAD4QUM9"/>
<sequence>MDAIGNINELPVAQIFEKLPWKVRLKIEQVCKNWQHVANNFSWANYRIFNNSEYKNWPEARAMQIKPFFERCGHHLRHLDLKKWSPQTVLSFIRMAPNVQHLRFWDVKLDDGSSKELAGIVPGLKSLAYVFAEEKSTGYSLGLIECFKAMTGLEYLYIYEFGALFDQYSFVQFPSNLKYLGLHYVSNAAQILSWVAEGCKNLKGLRLFCEGDENLFRALSKIKSLTYLALSLEFISANDTGHVFEELTELRALEIDTLDEERMGEVAVKYRSLNLPYMTNDAFIFLSFMLRIKF</sequence>